<keyword evidence="3" id="KW-1185">Reference proteome</keyword>
<sequence length="168" mass="18687">MTNRKMQNSTAYKTYLAIATGAATPKKARKFKKHASPSKKKVLVVVEEPAEKPIKKPSPKRYSVENDIKQSKRETTIHQVSGLSKGADLEPEVPDEQKGKSINTSEGTSSKQRLLDVSKADSSESEYKSYGDSDNDNDQQSDDERTESSDDKSALLRILPNILLLLYL</sequence>
<organism evidence="2 3">
    <name type="scientific">Tanacetum coccineum</name>
    <dbReference type="NCBI Taxonomy" id="301880"/>
    <lineage>
        <taxon>Eukaryota</taxon>
        <taxon>Viridiplantae</taxon>
        <taxon>Streptophyta</taxon>
        <taxon>Embryophyta</taxon>
        <taxon>Tracheophyta</taxon>
        <taxon>Spermatophyta</taxon>
        <taxon>Magnoliopsida</taxon>
        <taxon>eudicotyledons</taxon>
        <taxon>Gunneridae</taxon>
        <taxon>Pentapetalae</taxon>
        <taxon>asterids</taxon>
        <taxon>campanulids</taxon>
        <taxon>Asterales</taxon>
        <taxon>Asteraceae</taxon>
        <taxon>Asteroideae</taxon>
        <taxon>Anthemideae</taxon>
        <taxon>Anthemidinae</taxon>
        <taxon>Tanacetum</taxon>
    </lineage>
</organism>
<gene>
    <name evidence="2" type="ORF">Tco_1092995</name>
</gene>
<evidence type="ECO:0000313" key="3">
    <source>
        <dbReference type="Proteomes" id="UP001151760"/>
    </source>
</evidence>
<name>A0ABQ5IDV3_9ASTR</name>
<feature type="compositionally biased region" description="Basic and acidic residues" evidence="1">
    <location>
        <begin position="142"/>
        <end position="153"/>
    </location>
</feature>
<feature type="compositionally biased region" description="Polar residues" evidence="1">
    <location>
        <begin position="100"/>
        <end position="112"/>
    </location>
</feature>
<dbReference type="EMBL" id="BQNB010020583">
    <property type="protein sequence ID" value="GJT97477.1"/>
    <property type="molecule type" value="Genomic_DNA"/>
</dbReference>
<accession>A0ABQ5IDV3</accession>
<protein>
    <submittedName>
        <fullName evidence="2">Uncharacterized protein</fullName>
    </submittedName>
</protein>
<dbReference type="Proteomes" id="UP001151760">
    <property type="component" value="Unassembled WGS sequence"/>
</dbReference>
<feature type="region of interest" description="Disordered" evidence="1">
    <location>
        <begin position="28"/>
        <end position="153"/>
    </location>
</feature>
<feature type="compositionally biased region" description="Basic and acidic residues" evidence="1">
    <location>
        <begin position="62"/>
        <end position="76"/>
    </location>
</feature>
<feature type="compositionally biased region" description="Basic residues" evidence="1">
    <location>
        <begin position="28"/>
        <end position="42"/>
    </location>
</feature>
<evidence type="ECO:0000256" key="1">
    <source>
        <dbReference type="SAM" id="MobiDB-lite"/>
    </source>
</evidence>
<evidence type="ECO:0000313" key="2">
    <source>
        <dbReference type="EMBL" id="GJT97477.1"/>
    </source>
</evidence>
<reference evidence="2" key="2">
    <citation type="submission" date="2022-01" db="EMBL/GenBank/DDBJ databases">
        <authorList>
            <person name="Yamashiro T."/>
            <person name="Shiraishi A."/>
            <person name="Satake H."/>
            <person name="Nakayama K."/>
        </authorList>
    </citation>
    <scope>NUCLEOTIDE SEQUENCE</scope>
</reference>
<feature type="compositionally biased region" description="Basic and acidic residues" evidence="1">
    <location>
        <begin position="113"/>
        <end position="131"/>
    </location>
</feature>
<comment type="caution">
    <text evidence="2">The sequence shown here is derived from an EMBL/GenBank/DDBJ whole genome shotgun (WGS) entry which is preliminary data.</text>
</comment>
<proteinExistence type="predicted"/>
<reference evidence="2" key="1">
    <citation type="journal article" date="2022" name="Int. J. Mol. Sci.">
        <title>Draft Genome of Tanacetum Coccineum: Genomic Comparison of Closely Related Tanacetum-Family Plants.</title>
        <authorList>
            <person name="Yamashiro T."/>
            <person name="Shiraishi A."/>
            <person name="Nakayama K."/>
            <person name="Satake H."/>
        </authorList>
    </citation>
    <scope>NUCLEOTIDE SEQUENCE</scope>
</reference>